<protein>
    <submittedName>
        <fullName evidence="1">Uncharacterized protein</fullName>
    </submittedName>
</protein>
<accession>K1R4X2</accession>
<gene>
    <name evidence="1" type="ORF">CGI_10003099</name>
</gene>
<dbReference type="AlphaFoldDB" id="K1R4X2"/>
<sequence length="146" mass="15804">MLYVRASVVGIPDGEIFAIATQKNFLNTADVSALYTAIDALGATSFKTATADDAYVAIGLKGNTESVQEKLGGDSSGGADYNEASVVYVVPNIEREIKVTSSNHQVEEFLSFTEFDVINTYLTRPIIQVHDDITNDWNVGKFGTED</sequence>
<dbReference type="InParanoid" id="K1R4X2"/>
<reference evidence="1" key="1">
    <citation type="journal article" date="2012" name="Nature">
        <title>The oyster genome reveals stress adaptation and complexity of shell formation.</title>
        <authorList>
            <person name="Zhang G."/>
            <person name="Fang X."/>
            <person name="Guo X."/>
            <person name="Li L."/>
            <person name="Luo R."/>
            <person name="Xu F."/>
            <person name="Yang P."/>
            <person name="Zhang L."/>
            <person name="Wang X."/>
            <person name="Qi H."/>
            <person name="Xiong Z."/>
            <person name="Que H."/>
            <person name="Xie Y."/>
            <person name="Holland P.W."/>
            <person name="Paps J."/>
            <person name="Zhu Y."/>
            <person name="Wu F."/>
            <person name="Chen Y."/>
            <person name="Wang J."/>
            <person name="Peng C."/>
            <person name="Meng J."/>
            <person name="Yang L."/>
            <person name="Liu J."/>
            <person name="Wen B."/>
            <person name="Zhang N."/>
            <person name="Huang Z."/>
            <person name="Zhu Q."/>
            <person name="Feng Y."/>
            <person name="Mount A."/>
            <person name="Hedgecock D."/>
            <person name="Xu Z."/>
            <person name="Liu Y."/>
            <person name="Domazet-Loso T."/>
            <person name="Du Y."/>
            <person name="Sun X."/>
            <person name="Zhang S."/>
            <person name="Liu B."/>
            <person name="Cheng P."/>
            <person name="Jiang X."/>
            <person name="Li J."/>
            <person name="Fan D."/>
            <person name="Wang W."/>
            <person name="Fu W."/>
            <person name="Wang T."/>
            <person name="Wang B."/>
            <person name="Zhang J."/>
            <person name="Peng Z."/>
            <person name="Li Y."/>
            <person name="Li N."/>
            <person name="Wang J."/>
            <person name="Chen M."/>
            <person name="He Y."/>
            <person name="Tan F."/>
            <person name="Song X."/>
            <person name="Zheng Q."/>
            <person name="Huang R."/>
            <person name="Yang H."/>
            <person name="Du X."/>
            <person name="Chen L."/>
            <person name="Yang M."/>
            <person name="Gaffney P.M."/>
            <person name="Wang S."/>
            <person name="Luo L."/>
            <person name="She Z."/>
            <person name="Ming Y."/>
            <person name="Huang W."/>
            <person name="Zhang S."/>
            <person name="Huang B."/>
            <person name="Zhang Y."/>
            <person name="Qu T."/>
            <person name="Ni P."/>
            <person name="Miao G."/>
            <person name="Wang J."/>
            <person name="Wang Q."/>
            <person name="Steinberg C.E."/>
            <person name="Wang H."/>
            <person name="Li N."/>
            <person name="Qian L."/>
            <person name="Zhang G."/>
            <person name="Li Y."/>
            <person name="Yang H."/>
            <person name="Liu X."/>
            <person name="Wang J."/>
            <person name="Yin Y."/>
            <person name="Wang J."/>
        </authorList>
    </citation>
    <scope>NUCLEOTIDE SEQUENCE [LARGE SCALE GENOMIC DNA]</scope>
    <source>
        <strain evidence="1">05x7-T-G4-1.051#20</strain>
    </source>
</reference>
<dbReference type="HOGENOM" id="CLU_1779226_0_0_1"/>
<proteinExistence type="predicted"/>
<name>K1R4X2_MAGGI</name>
<organism evidence="1">
    <name type="scientific">Magallana gigas</name>
    <name type="common">Pacific oyster</name>
    <name type="synonym">Crassostrea gigas</name>
    <dbReference type="NCBI Taxonomy" id="29159"/>
    <lineage>
        <taxon>Eukaryota</taxon>
        <taxon>Metazoa</taxon>
        <taxon>Spiralia</taxon>
        <taxon>Lophotrochozoa</taxon>
        <taxon>Mollusca</taxon>
        <taxon>Bivalvia</taxon>
        <taxon>Autobranchia</taxon>
        <taxon>Pteriomorphia</taxon>
        <taxon>Ostreida</taxon>
        <taxon>Ostreoidea</taxon>
        <taxon>Ostreidae</taxon>
        <taxon>Magallana</taxon>
    </lineage>
</organism>
<dbReference type="EMBL" id="JH816944">
    <property type="protein sequence ID" value="EKC28981.1"/>
    <property type="molecule type" value="Genomic_DNA"/>
</dbReference>
<evidence type="ECO:0000313" key="1">
    <source>
        <dbReference type="EMBL" id="EKC28981.1"/>
    </source>
</evidence>